<gene>
    <name evidence="7" type="primary">LOC108563259</name>
</gene>
<organism evidence="6 7">
    <name type="scientific">Nicrophorus vespilloides</name>
    <name type="common">Boreal carrion beetle</name>
    <dbReference type="NCBI Taxonomy" id="110193"/>
    <lineage>
        <taxon>Eukaryota</taxon>
        <taxon>Metazoa</taxon>
        <taxon>Ecdysozoa</taxon>
        <taxon>Arthropoda</taxon>
        <taxon>Hexapoda</taxon>
        <taxon>Insecta</taxon>
        <taxon>Pterygota</taxon>
        <taxon>Neoptera</taxon>
        <taxon>Endopterygota</taxon>
        <taxon>Coleoptera</taxon>
        <taxon>Polyphaga</taxon>
        <taxon>Staphyliniformia</taxon>
        <taxon>Silphidae</taxon>
        <taxon>Nicrophorinae</taxon>
        <taxon>Nicrophorus</taxon>
    </lineage>
</organism>
<dbReference type="SUPFAM" id="SSF53474">
    <property type="entry name" value="alpha/beta-Hydrolases"/>
    <property type="match status" value="1"/>
</dbReference>
<evidence type="ECO:0000256" key="2">
    <source>
        <dbReference type="ARBA" id="ARBA00010701"/>
    </source>
</evidence>
<dbReference type="CDD" id="cd00707">
    <property type="entry name" value="Pancreat_lipase_like"/>
    <property type="match status" value="1"/>
</dbReference>
<feature type="domain" description="Lipase" evidence="5">
    <location>
        <begin position="51"/>
        <end position="313"/>
    </location>
</feature>
<dbReference type="RefSeq" id="XP_017777371.1">
    <property type="nucleotide sequence ID" value="XM_017921882.1"/>
</dbReference>
<evidence type="ECO:0000313" key="7">
    <source>
        <dbReference type="RefSeq" id="XP_017777371.1"/>
    </source>
</evidence>
<reference evidence="7" key="1">
    <citation type="submission" date="2025-08" db="UniProtKB">
        <authorList>
            <consortium name="RefSeq"/>
        </authorList>
    </citation>
    <scope>IDENTIFICATION</scope>
    <source>
        <tissue evidence="7">Whole Larva</tissue>
    </source>
</reference>
<proteinExistence type="inferred from homology"/>
<protein>
    <submittedName>
        <fullName evidence="7">Endothelial lipase-like isoform X1</fullName>
    </submittedName>
</protein>
<comment type="subcellular location">
    <subcellularLocation>
        <location evidence="1">Secreted</location>
    </subcellularLocation>
</comment>
<accession>A0ABM1MS21</accession>
<dbReference type="PANTHER" id="PTHR11610">
    <property type="entry name" value="LIPASE"/>
    <property type="match status" value="1"/>
</dbReference>
<keyword evidence="3" id="KW-0964">Secreted</keyword>
<sequence>MNYIRLFLLIGVCTGTMDEIKEKLLTQLRSFYDFALGTEIDYQSNMHLVVTYFLHVDNSNKHKLDEFYGVRETVYNKSIPTILIIHGYTDSKEREVFKHLRQMFAANVEANLIVVDWSRAAKQIYFTAMSNTYQVGKEIARFLLDLDTDLSMVHLIGHSLGAHVAGIAGDCLDGKIGRITGLDPAGPGYEFLGEVNNSLSLDSGDANFVDVIHTASWFFGVLKPIGHADFYPNGGAIPQPGCDNIIVTVTCSHLRSILYFTESITSTGFKSKRCPGLEWSDCTRNNHLVPMGYHAPKSSRGIYYVQCKDSAPFAMNGKFHKLL</sequence>
<evidence type="ECO:0000256" key="4">
    <source>
        <dbReference type="RuleBase" id="RU004262"/>
    </source>
</evidence>
<dbReference type="Gene3D" id="3.40.50.1820">
    <property type="entry name" value="alpha/beta hydrolase"/>
    <property type="match status" value="1"/>
</dbReference>
<dbReference type="InterPro" id="IPR013818">
    <property type="entry name" value="Lipase"/>
</dbReference>
<keyword evidence="6" id="KW-1185">Reference proteome</keyword>
<dbReference type="Pfam" id="PF00151">
    <property type="entry name" value="Lipase"/>
    <property type="match status" value="1"/>
</dbReference>
<dbReference type="InterPro" id="IPR000734">
    <property type="entry name" value="TAG_lipase"/>
</dbReference>
<dbReference type="Proteomes" id="UP000695000">
    <property type="component" value="Unplaced"/>
</dbReference>
<evidence type="ECO:0000256" key="1">
    <source>
        <dbReference type="ARBA" id="ARBA00004613"/>
    </source>
</evidence>
<dbReference type="InterPro" id="IPR033906">
    <property type="entry name" value="Lipase_N"/>
</dbReference>
<evidence type="ECO:0000313" key="6">
    <source>
        <dbReference type="Proteomes" id="UP000695000"/>
    </source>
</evidence>
<comment type="similarity">
    <text evidence="2 4">Belongs to the AB hydrolase superfamily. Lipase family.</text>
</comment>
<evidence type="ECO:0000259" key="5">
    <source>
        <dbReference type="Pfam" id="PF00151"/>
    </source>
</evidence>
<evidence type="ECO:0000256" key="3">
    <source>
        <dbReference type="ARBA" id="ARBA00022525"/>
    </source>
</evidence>
<name>A0ABM1MS21_NICVS</name>
<dbReference type="PANTHER" id="PTHR11610:SF173">
    <property type="entry name" value="LIPASE DOMAIN-CONTAINING PROTEIN-RELATED"/>
    <property type="match status" value="1"/>
</dbReference>
<dbReference type="InterPro" id="IPR029058">
    <property type="entry name" value="AB_hydrolase_fold"/>
</dbReference>
<dbReference type="GeneID" id="108563259"/>
<dbReference type="PRINTS" id="PR00821">
    <property type="entry name" value="TAGLIPASE"/>
</dbReference>